<feature type="transmembrane region" description="Helical" evidence="1">
    <location>
        <begin position="134"/>
        <end position="152"/>
    </location>
</feature>
<dbReference type="Proteomes" id="UP000189739">
    <property type="component" value="Unassembled WGS sequence"/>
</dbReference>
<keyword evidence="1" id="KW-0812">Transmembrane</keyword>
<evidence type="ECO:0000313" key="2">
    <source>
        <dbReference type="EMBL" id="OOQ57106.1"/>
    </source>
</evidence>
<sequence length="168" mass="18101">MPNHLSVLGIIHTAISIIALFFGFYASFRFGKITPLKGAGKWYTITTILTCITGLPIMKTGHFTGAHGLAIMILILIPIAIYAKSVKLFGPITKYVETVVMSGTLFFSMIPAVVETLTRLPISSPIAKSPDSDIIKSCLVILIVGFVTSVTFQVRKITDAGEAIEAVK</sequence>
<dbReference type="OrthoDB" id="713921at2"/>
<keyword evidence="1" id="KW-1133">Transmembrane helix</keyword>
<feature type="transmembrane region" description="Helical" evidence="1">
    <location>
        <begin position="64"/>
        <end position="83"/>
    </location>
</feature>
<name>A0A1S9P831_9SPHI</name>
<dbReference type="AlphaFoldDB" id="A0A1S9P831"/>
<evidence type="ECO:0000256" key="1">
    <source>
        <dbReference type="SAM" id="Phobius"/>
    </source>
</evidence>
<comment type="caution">
    <text evidence="2">The sequence shown here is derived from an EMBL/GenBank/DDBJ whole genome shotgun (WGS) entry which is preliminary data.</text>
</comment>
<proteinExistence type="predicted"/>
<keyword evidence="3" id="KW-1185">Reference proteome</keyword>
<accession>A0A1S9P831</accession>
<dbReference type="EMBL" id="MBTF01000037">
    <property type="protein sequence ID" value="OOQ57106.1"/>
    <property type="molecule type" value="Genomic_DNA"/>
</dbReference>
<dbReference type="STRING" id="1792845.BC343_16395"/>
<reference evidence="2 3" key="1">
    <citation type="submission" date="2016-07" db="EMBL/GenBank/DDBJ databases">
        <title>Genomic analysis of zinc-resistant bacterium Mucilaginibacter pedocola TBZ30.</title>
        <authorList>
            <person name="Huang J."/>
            <person name="Tang J."/>
        </authorList>
    </citation>
    <scope>NUCLEOTIDE SEQUENCE [LARGE SCALE GENOMIC DNA]</scope>
    <source>
        <strain evidence="2 3">TBZ30</strain>
    </source>
</reference>
<feature type="transmembrane region" description="Helical" evidence="1">
    <location>
        <begin position="40"/>
        <end position="58"/>
    </location>
</feature>
<evidence type="ECO:0008006" key="4">
    <source>
        <dbReference type="Google" id="ProtNLM"/>
    </source>
</evidence>
<dbReference type="RefSeq" id="WP_078350977.1">
    <property type="nucleotide sequence ID" value="NZ_MBTF01000037.1"/>
</dbReference>
<organism evidence="2 3">
    <name type="scientific">Mucilaginibacter pedocola</name>
    <dbReference type="NCBI Taxonomy" id="1792845"/>
    <lineage>
        <taxon>Bacteria</taxon>
        <taxon>Pseudomonadati</taxon>
        <taxon>Bacteroidota</taxon>
        <taxon>Sphingobacteriia</taxon>
        <taxon>Sphingobacteriales</taxon>
        <taxon>Sphingobacteriaceae</taxon>
        <taxon>Mucilaginibacter</taxon>
    </lineage>
</organism>
<feature type="transmembrane region" description="Helical" evidence="1">
    <location>
        <begin position="6"/>
        <end position="28"/>
    </location>
</feature>
<feature type="transmembrane region" description="Helical" evidence="1">
    <location>
        <begin position="95"/>
        <end position="114"/>
    </location>
</feature>
<protein>
    <recommendedName>
        <fullName evidence="4">DUF2306 domain-containing protein</fullName>
    </recommendedName>
</protein>
<keyword evidence="1" id="KW-0472">Membrane</keyword>
<evidence type="ECO:0000313" key="3">
    <source>
        <dbReference type="Proteomes" id="UP000189739"/>
    </source>
</evidence>
<gene>
    <name evidence="2" type="ORF">BC343_16395</name>
</gene>